<dbReference type="CDD" id="cd18683">
    <property type="entry name" value="PIN_VapC-like"/>
    <property type="match status" value="1"/>
</dbReference>
<organism evidence="2 3">
    <name type="scientific">Aminobacter niigataensis</name>
    <dbReference type="NCBI Taxonomy" id="83265"/>
    <lineage>
        <taxon>Bacteria</taxon>
        <taxon>Pseudomonadati</taxon>
        <taxon>Pseudomonadota</taxon>
        <taxon>Alphaproteobacteria</taxon>
        <taxon>Hyphomicrobiales</taxon>
        <taxon>Phyllobacteriaceae</taxon>
        <taxon>Aminobacter</taxon>
    </lineage>
</organism>
<dbReference type="PANTHER" id="PTHR39664">
    <property type="match status" value="1"/>
</dbReference>
<dbReference type="PANTHER" id="PTHR39664:SF2">
    <property type="entry name" value="NUCLEIC ACID-BINDING PROTEIN, CONTAINING PIN DOMAIN-RELATED"/>
    <property type="match status" value="1"/>
</dbReference>
<dbReference type="EMBL" id="JACHOT010000002">
    <property type="protein sequence ID" value="MBB4650680.1"/>
    <property type="molecule type" value="Genomic_DNA"/>
</dbReference>
<sequence length="134" mass="14733">MTQVGIDTNILLRMVLNDDPDQQAKALAFGSGLSEETPGFISLIVLVEFSWALASRYRQTKDQTLTTIHRLLKVRTLAFEDFDAVVRALERAAAPQVDFADALIAEHNLQLGCSHTVTFDLSAAKSIPSMELLS</sequence>
<accession>A0ABR6L1R4</accession>
<dbReference type="SUPFAM" id="SSF88723">
    <property type="entry name" value="PIN domain-like"/>
    <property type="match status" value="1"/>
</dbReference>
<proteinExistence type="predicted"/>
<comment type="caution">
    <text evidence="2">The sequence shown here is derived from an EMBL/GenBank/DDBJ whole genome shotgun (WGS) entry which is preliminary data.</text>
</comment>
<gene>
    <name evidence="2" type="ORF">GGQ99_002435</name>
</gene>
<dbReference type="Pfam" id="PF01850">
    <property type="entry name" value="PIN"/>
    <property type="match status" value="1"/>
</dbReference>
<evidence type="ECO:0000259" key="1">
    <source>
        <dbReference type="Pfam" id="PF01850"/>
    </source>
</evidence>
<evidence type="ECO:0000313" key="2">
    <source>
        <dbReference type="EMBL" id="MBB4650680.1"/>
    </source>
</evidence>
<evidence type="ECO:0000313" key="3">
    <source>
        <dbReference type="Proteomes" id="UP000539538"/>
    </source>
</evidence>
<dbReference type="Proteomes" id="UP000539538">
    <property type="component" value="Unassembled WGS sequence"/>
</dbReference>
<dbReference type="RefSeq" id="WP_108606524.1">
    <property type="nucleotide sequence ID" value="NZ_JACHOT010000002.1"/>
</dbReference>
<feature type="domain" description="PIN" evidence="1">
    <location>
        <begin position="6"/>
        <end position="120"/>
    </location>
</feature>
<keyword evidence="3" id="KW-1185">Reference proteome</keyword>
<reference evidence="2 3" key="1">
    <citation type="submission" date="2020-08" db="EMBL/GenBank/DDBJ databases">
        <title>Genomic Encyclopedia of Type Strains, Phase IV (KMG-IV): sequencing the most valuable type-strain genomes for metagenomic binning, comparative biology and taxonomic classification.</title>
        <authorList>
            <person name="Goeker M."/>
        </authorList>
    </citation>
    <scope>NUCLEOTIDE SEQUENCE [LARGE SCALE GENOMIC DNA]</scope>
    <source>
        <strain evidence="2 3">DSM 7050</strain>
    </source>
</reference>
<name>A0ABR6L1R4_9HYPH</name>
<dbReference type="InterPro" id="IPR002716">
    <property type="entry name" value="PIN_dom"/>
</dbReference>
<protein>
    <submittedName>
        <fullName evidence="2">Nucleic-acid-binding protein</fullName>
    </submittedName>
</protein>
<dbReference type="Gene3D" id="3.40.50.1010">
    <property type="entry name" value="5'-nuclease"/>
    <property type="match status" value="1"/>
</dbReference>
<dbReference type="InterPro" id="IPR029060">
    <property type="entry name" value="PIN-like_dom_sf"/>
</dbReference>